<accession>A0A5M6CL08</accession>
<dbReference type="PROSITE" id="PS51412">
    <property type="entry name" value="MACPF_2"/>
    <property type="match status" value="1"/>
</dbReference>
<evidence type="ECO:0000313" key="2">
    <source>
        <dbReference type="EMBL" id="KAA5534005.1"/>
    </source>
</evidence>
<keyword evidence="3" id="KW-1185">Reference proteome</keyword>
<dbReference type="EMBL" id="VWSG01000007">
    <property type="protein sequence ID" value="KAA5534005.1"/>
    <property type="molecule type" value="Genomic_DNA"/>
</dbReference>
<organism evidence="2 3">
    <name type="scientific">Paenimyroides baculatum</name>
    <dbReference type="NCBI Taxonomy" id="2608000"/>
    <lineage>
        <taxon>Bacteria</taxon>
        <taxon>Pseudomonadati</taxon>
        <taxon>Bacteroidota</taxon>
        <taxon>Flavobacteriia</taxon>
        <taxon>Flavobacteriales</taxon>
        <taxon>Flavobacteriaceae</taxon>
        <taxon>Paenimyroides</taxon>
    </lineage>
</organism>
<dbReference type="Pfam" id="PF01823">
    <property type="entry name" value="MACPF"/>
    <property type="match status" value="1"/>
</dbReference>
<dbReference type="PROSITE" id="PS51257">
    <property type="entry name" value="PROKAR_LIPOPROTEIN"/>
    <property type="match status" value="1"/>
</dbReference>
<evidence type="ECO:0000313" key="3">
    <source>
        <dbReference type="Proteomes" id="UP000325141"/>
    </source>
</evidence>
<proteinExistence type="predicted"/>
<protein>
    <recommendedName>
        <fullName evidence="1">MACPF domain-containing protein</fullName>
    </recommendedName>
</protein>
<dbReference type="AlphaFoldDB" id="A0A5M6CL08"/>
<feature type="domain" description="MACPF" evidence="1">
    <location>
        <begin position="21"/>
        <end position="346"/>
    </location>
</feature>
<dbReference type="RefSeq" id="WP_150012797.1">
    <property type="nucleotide sequence ID" value="NZ_VWSG01000007.1"/>
</dbReference>
<comment type="caution">
    <text evidence="2">The sequence shown here is derived from an EMBL/GenBank/DDBJ whole genome shotgun (WGS) entry which is preliminary data.</text>
</comment>
<dbReference type="InterPro" id="IPR020864">
    <property type="entry name" value="MACPF"/>
</dbReference>
<name>A0A5M6CL08_9FLAO</name>
<gene>
    <name evidence="2" type="ORF">F0460_10025</name>
</gene>
<dbReference type="Proteomes" id="UP000325141">
    <property type="component" value="Unassembled WGS sequence"/>
</dbReference>
<reference evidence="2 3" key="1">
    <citation type="submission" date="2019-09" db="EMBL/GenBank/DDBJ databases">
        <title>Genome sequence and assembly of Flavobacterium sp.</title>
        <authorList>
            <person name="Chhetri G."/>
        </authorList>
    </citation>
    <scope>NUCLEOTIDE SEQUENCE [LARGE SCALE GENOMIC DNA]</scope>
    <source>
        <strain evidence="2 3">SNL9</strain>
    </source>
</reference>
<sequence>MKTKNILLLGILSILFSCSPEEVQEDNNTMNSEMEAVTDSGYQTYSSGDGLWDVLGYGYDVKGDFADPTYAKANILKLNLLENENRLTSHTLTVSESSVIANYNATEYKKDVSTKVNLGGSGFFKLFDASLSGKFDKGVVANGAYSFGSSDYLILRKKFSIDIDPLDLTQYLTTNFREDADQLTPQAFTNIYGTHLIKTAYLGAKLSVSYTGSSTLNSSAKKTEAGLTVSFLSGKIFGLNVGAGYDSSYNYANKFANSQVYCKSIGGSYPIAIGPLDISNPTNVPTMNIDNWLNSITDSNSRLINFDSTSLLANYELVLDTKISNEIKNYIKTGINSYASDNLTEYTNFGQKTFVPGDMVMYYKANFDRVILMKTRRGRWIEVADVSNYNSTTGSYTTSLKNNLLIFPTTLPLLQASFTNENFEIVKQNSYISLVINQENGKKYMVYQNGYDKRAYLIKNDLTAQKYKLIYGLPTTSISNLDNFIIKVL</sequence>
<evidence type="ECO:0000259" key="1">
    <source>
        <dbReference type="PROSITE" id="PS51412"/>
    </source>
</evidence>